<dbReference type="HAMAP" id="MF_00639">
    <property type="entry name" value="MurD"/>
    <property type="match status" value="1"/>
</dbReference>
<keyword evidence="11 17" id="KW-0133">Cell shape</keyword>
<evidence type="ECO:0000259" key="20">
    <source>
        <dbReference type="Pfam" id="PF08245"/>
    </source>
</evidence>
<evidence type="ECO:0000256" key="5">
    <source>
        <dbReference type="ARBA" id="ARBA00012212"/>
    </source>
</evidence>
<dbReference type="InterPro" id="IPR036565">
    <property type="entry name" value="Mur-like_cat_sf"/>
</dbReference>
<gene>
    <name evidence="17 21" type="primary">murD</name>
    <name evidence="21" type="ORF">Psch_02872</name>
</gene>
<dbReference type="PANTHER" id="PTHR43692">
    <property type="entry name" value="UDP-N-ACETYLMURAMOYLALANINE--D-GLUTAMATE LIGASE"/>
    <property type="match status" value="1"/>
</dbReference>
<keyword evidence="12 17" id="KW-0573">Peptidoglycan synthesis</keyword>
<proteinExistence type="inferred from homology"/>
<dbReference type="InterPro" id="IPR036615">
    <property type="entry name" value="Mur_ligase_C_dom_sf"/>
</dbReference>
<keyword evidence="8 17" id="KW-0436">Ligase</keyword>
<comment type="subcellular location">
    <subcellularLocation>
        <location evidence="2 17 18">Cytoplasm</location>
    </subcellularLocation>
</comment>
<evidence type="ECO:0000256" key="18">
    <source>
        <dbReference type="RuleBase" id="RU003664"/>
    </source>
</evidence>
<evidence type="ECO:0000256" key="15">
    <source>
        <dbReference type="ARBA" id="ARBA00032324"/>
    </source>
</evidence>
<dbReference type="SUPFAM" id="SSF53623">
    <property type="entry name" value="MurD-like peptide ligases, catalytic domain"/>
    <property type="match status" value="1"/>
</dbReference>
<dbReference type="Pfam" id="PF08245">
    <property type="entry name" value="Mur_ligase_M"/>
    <property type="match status" value="1"/>
</dbReference>
<dbReference type="Pfam" id="PF21799">
    <property type="entry name" value="MurD-like_N"/>
    <property type="match status" value="1"/>
</dbReference>
<comment type="catalytic activity">
    <reaction evidence="16 17 18">
        <text>UDP-N-acetyl-alpha-D-muramoyl-L-alanine + D-glutamate + ATP = UDP-N-acetyl-alpha-D-muramoyl-L-alanyl-D-glutamate + ADP + phosphate + H(+)</text>
        <dbReference type="Rhea" id="RHEA:16429"/>
        <dbReference type="ChEBI" id="CHEBI:15378"/>
        <dbReference type="ChEBI" id="CHEBI:29986"/>
        <dbReference type="ChEBI" id="CHEBI:30616"/>
        <dbReference type="ChEBI" id="CHEBI:43474"/>
        <dbReference type="ChEBI" id="CHEBI:83898"/>
        <dbReference type="ChEBI" id="CHEBI:83900"/>
        <dbReference type="ChEBI" id="CHEBI:456216"/>
        <dbReference type="EC" id="6.3.2.9"/>
    </reaction>
</comment>
<feature type="domain" description="Mur ligase C-terminal" evidence="19">
    <location>
        <begin position="313"/>
        <end position="427"/>
    </location>
</feature>
<dbReference type="Proteomes" id="UP000298324">
    <property type="component" value="Unassembled WGS sequence"/>
</dbReference>
<name>A0A4Y7RAW6_9FIRM</name>
<dbReference type="GO" id="GO:0008360">
    <property type="term" value="P:regulation of cell shape"/>
    <property type="evidence" value="ECO:0007669"/>
    <property type="project" value="UniProtKB-KW"/>
</dbReference>
<dbReference type="SUPFAM" id="SSF51984">
    <property type="entry name" value="MurCD N-terminal domain"/>
    <property type="match status" value="1"/>
</dbReference>
<dbReference type="GO" id="GO:0005737">
    <property type="term" value="C:cytoplasm"/>
    <property type="evidence" value="ECO:0007669"/>
    <property type="project" value="UniProtKB-SubCell"/>
</dbReference>
<organism evidence="21 22">
    <name type="scientific">Pelotomaculum schinkii</name>
    <dbReference type="NCBI Taxonomy" id="78350"/>
    <lineage>
        <taxon>Bacteria</taxon>
        <taxon>Bacillati</taxon>
        <taxon>Bacillota</taxon>
        <taxon>Clostridia</taxon>
        <taxon>Eubacteriales</taxon>
        <taxon>Desulfotomaculaceae</taxon>
        <taxon>Pelotomaculum</taxon>
    </lineage>
</organism>
<evidence type="ECO:0000256" key="12">
    <source>
        <dbReference type="ARBA" id="ARBA00022984"/>
    </source>
</evidence>
<evidence type="ECO:0000256" key="11">
    <source>
        <dbReference type="ARBA" id="ARBA00022960"/>
    </source>
</evidence>
<evidence type="ECO:0000256" key="3">
    <source>
        <dbReference type="ARBA" id="ARBA00004752"/>
    </source>
</evidence>
<keyword evidence="10 17" id="KW-0067">ATP-binding</keyword>
<dbReference type="NCBIfam" id="TIGR01087">
    <property type="entry name" value="murD"/>
    <property type="match status" value="1"/>
</dbReference>
<evidence type="ECO:0000256" key="17">
    <source>
        <dbReference type="HAMAP-Rule" id="MF_00639"/>
    </source>
</evidence>
<keyword evidence="7 17" id="KW-0963">Cytoplasm</keyword>
<evidence type="ECO:0000256" key="6">
    <source>
        <dbReference type="ARBA" id="ARBA00015655"/>
    </source>
</evidence>
<evidence type="ECO:0000256" key="8">
    <source>
        <dbReference type="ARBA" id="ARBA00022598"/>
    </source>
</evidence>
<evidence type="ECO:0000256" key="10">
    <source>
        <dbReference type="ARBA" id="ARBA00022840"/>
    </source>
</evidence>
<reference evidence="21 22" key="1">
    <citation type="journal article" date="2018" name="Environ. Microbiol.">
        <title>Novel energy conservation strategies and behaviour of Pelotomaculum schinkii driving syntrophic propionate catabolism.</title>
        <authorList>
            <person name="Hidalgo-Ahumada C.A.P."/>
            <person name="Nobu M.K."/>
            <person name="Narihiro T."/>
            <person name="Tamaki H."/>
            <person name="Liu W.T."/>
            <person name="Kamagata Y."/>
            <person name="Stams A.J.M."/>
            <person name="Imachi H."/>
            <person name="Sousa D.Z."/>
        </authorList>
    </citation>
    <scope>NUCLEOTIDE SEQUENCE [LARGE SCALE GENOMIC DNA]</scope>
    <source>
        <strain evidence="21 22">HH</strain>
    </source>
</reference>
<keyword evidence="9 17" id="KW-0547">Nucleotide-binding</keyword>
<dbReference type="Gene3D" id="3.40.50.720">
    <property type="entry name" value="NAD(P)-binding Rossmann-like Domain"/>
    <property type="match status" value="1"/>
</dbReference>
<dbReference type="UniPathway" id="UPA00219"/>
<dbReference type="AlphaFoldDB" id="A0A4Y7RAW6"/>
<dbReference type="PANTHER" id="PTHR43692:SF1">
    <property type="entry name" value="UDP-N-ACETYLMURAMOYLALANINE--D-GLUTAMATE LIGASE"/>
    <property type="match status" value="1"/>
</dbReference>
<sequence>MELKDKRVLVVGAGKSGLAVAHFLTNKGAAVVLADSFNPAYPGGELNRLAAAGVNLSLGGYPEVKRESFDLVVMSPGVPLTVEPARLALEHGIELTGELELAYRFSSAPLVAVTGTNGKTTTTTLLGEIFRNAGKNTLVGGNIGTPLVTEVERYGPKDMIVAEVSSFQLETTNTFKPKVALVLNITPDHLDRHITMEGYVDAKAKIFANQEAGDFTVLNYDDPRTAALAGSTRARVIFFSRRTAVPEGVYVKEGRITARLGEVEEYICGQDELGIPGAHNLENALAAVAAAKSLGVATTSLAHTLKTFKGVAHRLEFVADINGVRYINDSKGTNPDASIKALEAYPEKIVLIAGGKNKGSDFGSFAEKVKERARVLVVLGQSAGAIADAARARGFDNILYANDFKDAVVLAHQAARPGEIVLLSPACASWDMFKSFEERGDLFKEVVLGFK</sequence>
<keyword evidence="17 18" id="KW-0131">Cell cycle</keyword>
<dbReference type="RefSeq" id="WP_190258540.1">
    <property type="nucleotide sequence ID" value="NZ_QFGA01000002.1"/>
</dbReference>
<accession>A0A4Y7RAW6</accession>
<comment type="function">
    <text evidence="1 17 18">Cell wall formation. Catalyzes the addition of glutamate to the nucleotide precursor UDP-N-acetylmuramoyl-L-alanine (UMA).</text>
</comment>
<dbReference type="GO" id="GO:0071555">
    <property type="term" value="P:cell wall organization"/>
    <property type="evidence" value="ECO:0007669"/>
    <property type="project" value="UniProtKB-KW"/>
</dbReference>
<evidence type="ECO:0000256" key="9">
    <source>
        <dbReference type="ARBA" id="ARBA00022741"/>
    </source>
</evidence>
<dbReference type="SUPFAM" id="SSF53244">
    <property type="entry name" value="MurD-like peptide ligases, peptide-binding domain"/>
    <property type="match status" value="1"/>
</dbReference>
<dbReference type="Gene3D" id="3.90.190.20">
    <property type="entry name" value="Mur ligase, C-terminal domain"/>
    <property type="match status" value="1"/>
</dbReference>
<protein>
    <recommendedName>
        <fullName evidence="6 17">UDP-N-acetylmuramoylalanine--D-glutamate ligase</fullName>
        <ecNumber evidence="5 17">6.3.2.9</ecNumber>
    </recommendedName>
    <alternativeName>
        <fullName evidence="15 17">D-glutamic acid-adding enzyme</fullName>
    </alternativeName>
    <alternativeName>
        <fullName evidence="14 17">UDP-N-acetylmuramoyl-L-alanyl-D-glutamate synthetase</fullName>
    </alternativeName>
</protein>
<dbReference type="GO" id="GO:0009252">
    <property type="term" value="P:peptidoglycan biosynthetic process"/>
    <property type="evidence" value="ECO:0007669"/>
    <property type="project" value="UniProtKB-UniRule"/>
</dbReference>
<evidence type="ECO:0000256" key="14">
    <source>
        <dbReference type="ARBA" id="ARBA00030398"/>
    </source>
</evidence>
<comment type="pathway">
    <text evidence="3 17 18">Cell wall biogenesis; peptidoglycan biosynthesis.</text>
</comment>
<comment type="similarity">
    <text evidence="4 17">Belongs to the MurCDEF family.</text>
</comment>
<comment type="caution">
    <text evidence="21">The sequence shown here is derived from an EMBL/GenBank/DDBJ whole genome shotgun (WGS) entry which is preliminary data.</text>
</comment>
<keyword evidence="22" id="KW-1185">Reference proteome</keyword>
<dbReference type="InterPro" id="IPR005762">
    <property type="entry name" value="MurD"/>
</dbReference>
<evidence type="ECO:0000313" key="21">
    <source>
        <dbReference type="EMBL" id="TEB05831.1"/>
    </source>
</evidence>
<dbReference type="EC" id="6.3.2.9" evidence="5 17"/>
<feature type="domain" description="Mur ligase central" evidence="20">
    <location>
        <begin position="113"/>
        <end position="291"/>
    </location>
</feature>
<dbReference type="GO" id="GO:0005524">
    <property type="term" value="F:ATP binding"/>
    <property type="evidence" value="ECO:0007669"/>
    <property type="project" value="UniProtKB-UniRule"/>
</dbReference>
<evidence type="ECO:0000256" key="4">
    <source>
        <dbReference type="ARBA" id="ARBA00010416"/>
    </source>
</evidence>
<dbReference type="InterPro" id="IPR004101">
    <property type="entry name" value="Mur_ligase_C"/>
</dbReference>
<dbReference type="EMBL" id="QFGA01000002">
    <property type="protein sequence ID" value="TEB05831.1"/>
    <property type="molecule type" value="Genomic_DNA"/>
</dbReference>
<evidence type="ECO:0000256" key="1">
    <source>
        <dbReference type="ARBA" id="ARBA00002734"/>
    </source>
</evidence>
<dbReference type="GO" id="GO:0051301">
    <property type="term" value="P:cell division"/>
    <property type="evidence" value="ECO:0007669"/>
    <property type="project" value="UniProtKB-KW"/>
</dbReference>
<keyword evidence="13 17" id="KW-0961">Cell wall biogenesis/degradation</keyword>
<evidence type="ECO:0000313" key="22">
    <source>
        <dbReference type="Proteomes" id="UP000298324"/>
    </source>
</evidence>
<keyword evidence="17 18" id="KW-0132">Cell division</keyword>
<evidence type="ECO:0000256" key="16">
    <source>
        <dbReference type="ARBA" id="ARBA00047632"/>
    </source>
</evidence>
<evidence type="ECO:0000256" key="13">
    <source>
        <dbReference type="ARBA" id="ARBA00023316"/>
    </source>
</evidence>
<dbReference type="Gene3D" id="3.40.1190.10">
    <property type="entry name" value="Mur-like, catalytic domain"/>
    <property type="match status" value="1"/>
</dbReference>
<evidence type="ECO:0000259" key="19">
    <source>
        <dbReference type="Pfam" id="PF02875"/>
    </source>
</evidence>
<dbReference type="InterPro" id="IPR013221">
    <property type="entry name" value="Mur_ligase_cen"/>
</dbReference>
<evidence type="ECO:0000256" key="2">
    <source>
        <dbReference type="ARBA" id="ARBA00004496"/>
    </source>
</evidence>
<dbReference type="Pfam" id="PF02875">
    <property type="entry name" value="Mur_ligase_C"/>
    <property type="match status" value="1"/>
</dbReference>
<dbReference type="GO" id="GO:0008764">
    <property type="term" value="F:UDP-N-acetylmuramoylalanine-D-glutamate ligase activity"/>
    <property type="evidence" value="ECO:0007669"/>
    <property type="project" value="UniProtKB-UniRule"/>
</dbReference>
<feature type="binding site" evidence="17">
    <location>
        <begin position="115"/>
        <end position="121"/>
    </location>
    <ligand>
        <name>ATP</name>
        <dbReference type="ChEBI" id="CHEBI:30616"/>
    </ligand>
</feature>
<evidence type="ECO:0000256" key="7">
    <source>
        <dbReference type="ARBA" id="ARBA00022490"/>
    </source>
</evidence>